<evidence type="ECO:0000259" key="1">
    <source>
        <dbReference type="Pfam" id="PF01584"/>
    </source>
</evidence>
<dbReference type="GO" id="GO:0006935">
    <property type="term" value="P:chemotaxis"/>
    <property type="evidence" value="ECO:0007669"/>
    <property type="project" value="InterPro"/>
</dbReference>
<dbReference type="InterPro" id="IPR036061">
    <property type="entry name" value="CheW-like_dom_sf"/>
</dbReference>
<sequence>MPAISSLRSQRLSELRTDIGQQYVAFRMRLAWFILPVKSIYRVIPLEKTIPKLTVVGQNVPIVDLGKLLFAQTQTAANTVQPLIVNGARVVSKPCLVVVRSQTDDLVGILSNSQPALQKILQDDLVPLPQTYVQRWKVDFITSMTIPSKERPSLFAIDSDRLASKILHTK</sequence>
<comment type="caution">
    <text evidence="2">The sequence shown here is derived from an EMBL/GenBank/DDBJ whole genome shotgun (WGS) entry which is preliminary data.</text>
</comment>
<dbReference type="Pfam" id="PF01584">
    <property type="entry name" value="CheW"/>
    <property type="match status" value="1"/>
</dbReference>
<dbReference type="InterPro" id="IPR002545">
    <property type="entry name" value="CheW-lke_dom"/>
</dbReference>
<reference evidence="2" key="1">
    <citation type="submission" date="2019-05" db="EMBL/GenBank/DDBJ databases">
        <title>Whole genome sequencing of Pseudanabaena catenata USMAC16.</title>
        <authorList>
            <person name="Khan Z."/>
            <person name="Omar W.M."/>
            <person name="Convey P."/>
            <person name="Merican F."/>
            <person name="Najimudin N."/>
        </authorList>
    </citation>
    <scope>NUCLEOTIDE SEQUENCE</scope>
    <source>
        <strain evidence="2">USMAC16</strain>
    </source>
</reference>
<dbReference type="RefSeq" id="WP_009626736.1">
    <property type="nucleotide sequence ID" value="NZ_VBTY01000057.1"/>
</dbReference>
<dbReference type="SUPFAM" id="SSF50341">
    <property type="entry name" value="CheW-like"/>
    <property type="match status" value="1"/>
</dbReference>
<proteinExistence type="predicted"/>
<gene>
    <name evidence="2" type="ORF">FEV09_08770</name>
</gene>
<dbReference type="EMBL" id="VBTY01000057">
    <property type="protein sequence ID" value="MDG3494652.1"/>
    <property type="molecule type" value="Genomic_DNA"/>
</dbReference>
<dbReference type="Proteomes" id="UP001152872">
    <property type="component" value="Unassembled WGS sequence"/>
</dbReference>
<dbReference type="GO" id="GO:0007165">
    <property type="term" value="P:signal transduction"/>
    <property type="evidence" value="ECO:0007669"/>
    <property type="project" value="InterPro"/>
</dbReference>
<protein>
    <submittedName>
        <fullName evidence="2">Chemotaxis protein CheW</fullName>
    </submittedName>
</protein>
<accession>A0A9X4RHV9</accession>
<evidence type="ECO:0000313" key="3">
    <source>
        <dbReference type="Proteomes" id="UP001152872"/>
    </source>
</evidence>
<feature type="domain" description="CheW-like" evidence="1">
    <location>
        <begin position="22"/>
        <end position="162"/>
    </location>
</feature>
<evidence type="ECO:0000313" key="2">
    <source>
        <dbReference type="EMBL" id="MDG3494652.1"/>
    </source>
</evidence>
<keyword evidence="3" id="KW-1185">Reference proteome</keyword>
<organism evidence="2 3">
    <name type="scientific">Pseudanabaena catenata USMAC16</name>
    <dbReference type="NCBI Taxonomy" id="1855837"/>
    <lineage>
        <taxon>Bacteria</taxon>
        <taxon>Bacillati</taxon>
        <taxon>Cyanobacteriota</taxon>
        <taxon>Cyanophyceae</taxon>
        <taxon>Pseudanabaenales</taxon>
        <taxon>Pseudanabaenaceae</taxon>
        <taxon>Pseudanabaena</taxon>
    </lineage>
</organism>
<dbReference type="AlphaFoldDB" id="A0A9X4RHV9"/>
<name>A0A9X4RHV9_9CYAN</name>